<evidence type="ECO:0000313" key="1">
    <source>
        <dbReference type="EMBL" id="KAK9997442.1"/>
    </source>
</evidence>
<gene>
    <name evidence="1" type="ORF">SO802_022128</name>
</gene>
<evidence type="ECO:0000313" key="2">
    <source>
        <dbReference type="Proteomes" id="UP001459277"/>
    </source>
</evidence>
<dbReference type="PANTHER" id="PTHR35483">
    <property type="entry name" value="NUCLEUSENVELOPE PROTEIN"/>
    <property type="match status" value="1"/>
</dbReference>
<organism evidence="1 2">
    <name type="scientific">Lithocarpus litseifolius</name>
    <dbReference type="NCBI Taxonomy" id="425828"/>
    <lineage>
        <taxon>Eukaryota</taxon>
        <taxon>Viridiplantae</taxon>
        <taxon>Streptophyta</taxon>
        <taxon>Embryophyta</taxon>
        <taxon>Tracheophyta</taxon>
        <taxon>Spermatophyta</taxon>
        <taxon>Magnoliopsida</taxon>
        <taxon>eudicotyledons</taxon>
        <taxon>Gunneridae</taxon>
        <taxon>Pentapetalae</taxon>
        <taxon>rosids</taxon>
        <taxon>fabids</taxon>
        <taxon>Fagales</taxon>
        <taxon>Fagaceae</taxon>
        <taxon>Lithocarpus</taxon>
    </lineage>
</organism>
<reference evidence="1 2" key="1">
    <citation type="submission" date="2024-01" db="EMBL/GenBank/DDBJ databases">
        <title>A telomere-to-telomere, gap-free genome of sweet tea (Lithocarpus litseifolius).</title>
        <authorList>
            <person name="Zhou J."/>
        </authorList>
    </citation>
    <scope>NUCLEOTIDE SEQUENCE [LARGE SCALE GENOMIC DNA]</scope>
    <source>
        <strain evidence="1">Zhou-2022a</strain>
        <tissue evidence="1">Leaf</tissue>
    </source>
</reference>
<name>A0AAW2CJ53_9ROSI</name>
<accession>A0AAW2CJ53</accession>
<dbReference type="Proteomes" id="UP001459277">
    <property type="component" value="Unassembled WGS sequence"/>
</dbReference>
<dbReference type="GO" id="GO:0009507">
    <property type="term" value="C:chloroplast"/>
    <property type="evidence" value="ECO:0007669"/>
    <property type="project" value="TreeGrafter"/>
</dbReference>
<dbReference type="AlphaFoldDB" id="A0AAW2CJ53"/>
<dbReference type="EMBL" id="JAZDWU010000007">
    <property type="protein sequence ID" value="KAK9997442.1"/>
    <property type="molecule type" value="Genomic_DNA"/>
</dbReference>
<keyword evidence="2" id="KW-1185">Reference proteome</keyword>
<proteinExistence type="predicted"/>
<sequence length="167" mass="19318">MSTTQITAYQPKICVRHIPHSYRLPSNPCILPTLPKHVPRTSLSTNVNASRHQQCVPVSKYQQSMPVCLFGGKGKTGGENGYVYIISGEEMARLAKDYIKYLFGGSQSARLKRAMYKWGRFYKKLTEKKVVDQFWLEKAIINTPTWWDSPEKYRRLYKSYVESNSDK</sequence>
<comment type="caution">
    <text evidence="1">The sequence shown here is derived from an EMBL/GenBank/DDBJ whole genome shotgun (WGS) entry which is preliminary data.</text>
</comment>
<protein>
    <submittedName>
        <fullName evidence="1">Uncharacterized protein</fullName>
    </submittedName>
</protein>
<dbReference type="PANTHER" id="PTHR35483:SF1">
    <property type="entry name" value="GLYCINE-RICH PROTEIN-RELATED"/>
    <property type="match status" value="1"/>
</dbReference>